<protein>
    <recommendedName>
        <fullName evidence="3">RNA helicase</fullName>
        <ecNumber evidence="3">3.6.4.13</ecNumber>
    </recommendedName>
</protein>
<dbReference type="InterPro" id="IPR011545">
    <property type="entry name" value="DEAD/DEAH_box_helicase_dom"/>
</dbReference>
<comment type="function">
    <text evidence="1">ATP-binding RNA helicase involved in the biogenesis of 60S ribosomal subunits and is required for the normal formation of 25S and 5.8S rRNAs.</text>
</comment>
<sequence length="613" mass="68603">MGSTKRKRDQAEESAATEKPAKTEVEKSTKKQEEEETSFVDLGLDPRLLQAVAQQKFAKPTLVQRKAIPLALNGQDVLAKADCGSGKTAAYVLPLLSSILKRKATDSTAFTTALILVPTRELADQVSKAIEQFAAFCAKDINTVKLTDKVTNAVQRALLSNSPDIVISTPATAWHNVNSSALSIDKLTHLVLDEADLVLSYGYSEDLENLSRSVPKGVQVMMMSATLTDEVDTLKGIFRRDPTLLDLKEKEAEGEGITQFVAKCGEDEKFLLAYVIFKLRLIKGKCIIFVSDIDRCYRVKLFFEQFGIRSCILNSELPLNSRVHVVEEFNRGVYDIIIAADEKNEMLGDSEEAGEAGEGAADQSKDAKKGEDDAETETKRPKKKAKKSKGDKEYGVSRGVDFKKVSAVINFDLPTTASSYTHRIGRTARAGQTGMALSFVVPKDLYKKHMPTSTPAAENDEKVMAKIVRQQAKRGKEVKPYNFNMKQVDPFRYRMNDALRAVTKVAIREARTRELRQELLKSEKLKRYFEENPTELTHLRHDGELRTARQQAHLKHIPEYLLPKDGKQALTSDVGFVPMRKDRKLKGKKGRGFKVGSRKRDPLKTFKARRKTK</sequence>
<evidence type="ECO:0000256" key="2">
    <source>
        <dbReference type="ARBA" id="ARBA00004123"/>
    </source>
</evidence>
<dbReference type="EC" id="3.6.4.13" evidence="3"/>
<dbReference type="SMART" id="SM00487">
    <property type="entry name" value="DEXDc"/>
    <property type="match status" value="1"/>
</dbReference>
<evidence type="ECO:0000256" key="11">
    <source>
        <dbReference type="ARBA" id="ARBA00038041"/>
    </source>
</evidence>
<dbReference type="AlphaFoldDB" id="A0A8H4LJ77"/>
<dbReference type="GO" id="GO:0042254">
    <property type="term" value="P:ribosome biogenesis"/>
    <property type="evidence" value="ECO:0007669"/>
    <property type="project" value="UniProtKB-KW"/>
</dbReference>
<dbReference type="GO" id="GO:0003724">
    <property type="term" value="F:RNA helicase activity"/>
    <property type="evidence" value="ECO:0007669"/>
    <property type="project" value="UniProtKB-EC"/>
</dbReference>
<keyword evidence="19" id="KW-1185">Reference proteome</keyword>
<feature type="compositionally biased region" description="Basic and acidic residues" evidence="14">
    <location>
        <begin position="363"/>
        <end position="379"/>
    </location>
</feature>
<gene>
    <name evidence="18" type="ORF">FALBO_2721</name>
</gene>
<evidence type="ECO:0000259" key="15">
    <source>
        <dbReference type="PROSITE" id="PS51192"/>
    </source>
</evidence>
<evidence type="ECO:0000256" key="5">
    <source>
        <dbReference type="ARBA" id="ARBA00022741"/>
    </source>
</evidence>
<comment type="similarity">
    <text evidence="11">Belongs to the DEAD box helicase family. DDX56/DBP9 subfamily.</text>
</comment>
<dbReference type="GO" id="GO:0003723">
    <property type="term" value="F:RNA binding"/>
    <property type="evidence" value="ECO:0007669"/>
    <property type="project" value="UniProtKB-KW"/>
</dbReference>
<feature type="domain" description="DEAD-box RNA helicase Q" evidence="17">
    <location>
        <begin position="37"/>
        <end position="65"/>
    </location>
</feature>
<dbReference type="SMART" id="SM00490">
    <property type="entry name" value="HELICc"/>
    <property type="match status" value="1"/>
</dbReference>
<evidence type="ECO:0000259" key="17">
    <source>
        <dbReference type="PROSITE" id="PS51195"/>
    </source>
</evidence>
<dbReference type="InterPro" id="IPR050079">
    <property type="entry name" value="DEAD_box_RNA_helicase"/>
</dbReference>
<dbReference type="InterPro" id="IPR014014">
    <property type="entry name" value="RNA_helicase_DEAD_Q_motif"/>
</dbReference>
<evidence type="ECO:0000256" key="9">
    <source>
        <dbReference type="ARBA" id="ARBA00022884"/>
    </source>
</evidence>
<dbReference type="SUPFAM" id="SSF52540">
    <property type="entry name" value="P-loop containing nucleoside triphosphate hydrolases"/>
    <property type="match status" value="2"/>
</dbReference>
<evidence type="ECO:0000256" key="4">
    <source>
        <dbReference type="ARBA" id="ARBA00022517"/>
    </source>
</evidence>
<dbReference type="PROSITE" id="PS51192">
    <property type="entry name" value="HELICASE_ATP_BIND_1"/>
    <property type="match status" value="1"/>
</dbReference>
<organism evidence="18 19">
    <name type="scientific">Fusarium albosuccineum</name>
    <dbReference type="NCBI Taxonomy" id="1237068"/>
    <lineage>
        <taxon>Eukaryota</taxon>
        <taxon>Fungi</taxon>
        <taxon>Dikarya</taxon>
        <taxon>Ascomycota</taxon>
        <taxon>Pezizomycotina</taxon>
        <taxon>Sordariomycetes</taxon>
        <taxon>Hypocreomycetidae</taxon>
        <taxon>Hypocreales</taxon>
        <taxon>Nectriaceae</taxon>
        <taxon>Fusarium</taxon>
        <taxon>Fusarium decemcellulare species complex</taxon>
    </lineage>
</organism>
<feature type="compositionally biased region" description="Basic and acidic residues" evidence="14">
    <location>
        <begin position="19"/>
        <end position="33"/>
    </location>
</feature>
<feature type="region of interest" description="Disordered" evidence="14">
    <location>
        <begin position="582"/>
        <end position="613"/>
    </location>
</feature>
<feature type="short sequence motif" description="Q motif" evidence="13">
    <location>
        <begin position="37"/>
        <end position="65"/>
    </location>
</feature>
<evidence type="ECO:0000256" key="12">
    <source>
        <dbReference type="ARBA" id="ARBA00047984"/>
    </source>
</evidence>
<dbReference type="Proteomes" id="UP000554235">
    <property type="component" value="Unassembled WGS sequence"/>
</dbReference>
<feature type="region of interest" description="Disordered" evidence="14">
    <location>
        <begin position="348"/>
        <end position="394"/>
    </location>
</feature>
<dbReference type="PANTHER" id="PTHR47959:SF21">
    <property type="entry name" value="DEAD-BOX HELICASE 56"/>
    <property type="match status" value="1"/>
</dbReference>
<evidence type="ECO:0000256" key="3">
    <source>
        <dbReference type="ARBA" id="ARBA00012552"/>
    </source>
</evidence>
<feature type="compositionally biased region" description="Basic residues" evidence="14">
    <location>
        <begin position="582"/>
        <end position="592"/>
    </location>
</feature>
<accession>A0A8H4LJ77</accession>
<feature type="domain" description="Helicase C-terminal" evidence="16">
    <location>
        <begin position="256"/>
        <end position="486"/>
    </location>
</feature>
<keyword evidence="9" id="KW-0694">RNA-binding</keyword>
<dbReference type="EMBL" id="JAADYS010000356">
    <property type="protein sequence ID" value="KAF4470377.1"/>
    <property type="molecule type" value="Genomic_DNA"/>
</dbReference>
<evidence type="ECO:0000256" key="13">
    <source>
        <dbReference type="PROSITE-ProRule" id="PRU00552"/>
    </source>
</evidence>
<keyword evidence="7 18" id="KW-0347">Helicase</keyword>
<feature type="domain" description="Helicase ATP-binding" evidence="15">
    <location>
        <begin position="68"/>
        <end position="245"/>
    </location>
</feature>
<keyword evidence="8" id="KW-0067">ATP-binding</keyword>
<evidence type="ECO:0000256" key="14">
    <source>
        <dbReference type="SAM" id="MobiDB-lite"/>
    </source>
</evidence>
<evidence type="ECO:0000313" key="19">
    <source>
        <dbReference type="Proteomes" id="UP000554235"/>
    </source>
</evidence>
<dbReference type="PROSITE" id="PS51194">
    <property type="entry name" value="HELICASE_CTER"/>
    <property type="match status" value="1"/>
</dbReference>
<dbReference type="CDD" id="cd17961">
    <property type="entry name" value="DEADc_DDX56"/>
    <property type="match status" value="1"/>
</dbReference>
<proteinExistence type="inferred from homology"/>
<keyword evidence="5" id="KW-0547">Nucleotide-binding</keyword>
<comment type="caution">
    <text evidence="18">The sequence shown here is derived from an EMBL/GenBank/DDBJ whole genome shotgun (WGS) entry which is preliminary data.</text>
</comment>
<dbReference type="GO" id="GO:0005829">
    <property type="term" value="C:cytosol"/>
    <property type="evidence" value="ECO:0007669"/>
    <property type="project" value="TreeGrafter"/>
</dbReference>
<evidence type="ECO:0000256" key="10">
    <source>
        <dbReference type="ARBA" id="ARBA00023242"/>
    </source>
</evidence>
<keyword evidence="10" id="KW-0539">Nucleus</keyword>
<dbReference type="PROSITE" id="PS51195">
    <property type="entry name" value="Q_MOTIF"/>
    <property type="match status" value="1"/>
</dbReference>
<dbReference type="Pfam" id="PF00271">
    <property type="entry name" value="Helicase_C"/>
    <property type="match status" value="2"/>
</dbReference>
<reference evidence="18 19" key="1">
    <citation type="submission" date="2020-01" db="EMBL/GenBank/DDBJ databases">
        <title>Identification and distribution of gene clusters putatively required for synthesis of sphingolipid metabolism inhibitors in phylogenetically diverse species of the filamentous fungus Fusarium.</title>
        <authorList>
            <person name="Kim H.-S."/>
            <person name="Busman M."/>
            <person name="Brown D.W."/>
            <person name="Divon H."/>
            <person name="Uhlig S."/>
            <person name="Proctor R.H."/>
        </authorList>
    </citation>
    <scope>NUCLEOTIDE SEQUENCE [LARGE SCALE GENOMIC DNA]</scope>
    <source>
        <strain evidence="18 19">NRRL 20459</strain>
    </source>
</reference>
<dbReference type="PANTHER" id="PTHR47959">
    <property type="entry name" value="ATP-DEPENDENT RNA HELICASE RHLE-RELATED"/>
    <property type="match status" value="1"/>
</dbReference>
<evidence type="ECO:0000256" key="7">
    <source>
        <dbReference type="ARBA" id="ARBA00022806"/>
    </source>
</evidence>
<evidence type="ECO:0000256" key="6">
    <source>
        <dbReference type="ARBA" id="ARBA00022801"/>
    </source>
</evidence>
<name>A0A8H4LJ77_9HYPO</name>
<evidence type="ECO:0000313" key="18">
    <source>
        <dbReference type="EMBL" id="KAF4470377.1"/>
    </source>
</evidence>
<evidence type="ECO:0000256" key="1">
    <source>
        <dbReference type="ARBA" id="ARBA00003706"/>
    </source>
</evidence>
<comment type="catalytic activity">
    <reaction evidence="12">
        <text>ATP + H2O = ADP + phosphate + H(+)</text>
        <dbReference type="Rhea" id="RHEA:13065"/>
        <dbReference type="ChEBI" id="CHEBI:15377"/>
        <dbReference type="ChEBI" id="CHEBI:15378"/>
        <dbReference type="ChEBI" id="CHEBI:30616"/>
        <dbReference type="ChEBI" id="CHEBI:43474"/>
        <dbReference type="ChEBI" id="CHEBI:456216"/>
        <dbReference type="EC" id="3.6.4.13"/>
    </reaction>
</comment>
<evidence type="ECO:0000256" key="8">
    <source>
        <dbReference type="ARBA" id="ARBA00022840"/>
    </source>
</evidence>
<dbReference type="GO" id="GO:0010467">
    <property type="term" value="P:gene expression"/>
    <property type="evidence" value="ECO:0007669"/>
    <property type="project" value="UniProtKB-ARBA"/>
</dbReference>
<comment type="subcellular location">
    <subcellularLocation>
        <location evidence="2">Nucleus</location>
    </subcellularLocation>
</comment>
<dbReference type="Pfam" id="PF00270">
    <property type="entry name" value="DEAD"/>
    <property type="match status" value="1"/>
</dbReference>
<evidence type="ECO:0000259" key="16">
    <source>
        <dbReference type="PROSITE" id="PS51194"/>
    </source>
</evidence>
<dbReference type="Gene3D" id="3.40.50.300">
    <property type="entry name" value="P-loop containing nucleotide triphosphate hydrolases"/>
    <property type="match status" value="2"/>
</dbReference>
<dbReference type="InterPro" id="IPR027417">
    <property type="entry name" value="P-loop_NTPase"/>
</dbReference>
<dbReference type="InterPro" id="IPR001650">
    <property type="entry name" value="Helicase_C-like"/>
</dbReference>
<keyword evidence="6" id="KW-0378">Hydrolase</keyword>
<dbReference type="GO" id="GO:0005524">
    <property type="term" value="F:ATP binding"/>
    <property type="evidence" value="ECO:0007669"/>
    <property type="project" value="UniProtKB-KW"/>
</dbReference>
<dbReference type="GO" id="GO:0005634">
    <property type="term" value="C:nucleus"/>
    <property type="evidence" value="ECO:0007669"/>
    <property type="project" value="UniProtKB-SubCell"/>
</dbReference>
<dbReference type="CDD" id="cd18787">
    <property type="entry name" value="SF2_C_DEAD"/>
    <property type="match status" value="1"/>
</dbReference>
<keyword evidence="4" id="KW-0690">Ribosome biogenesis</keyword>
<dbReference type="InterPro" id="IPR014001">
    <property type="entry name" value="Helicase_ATP-bd"/>
</dbReference>
<dbReference type="GO" id="GO:0016787">
    <property type="term" value="F:hydrolase activity"/>
    <property type="evidence" value="ECO:0007669"/>
    <property type="project" value="UniProtKB-KW"/>
</dbReference>
<feature type="region of interest" description="Disordered" evidence="14">
    <location>
        <begin position="1"/>
        <end position="38"/>
    </location>
</feature>
<dbReference type="OrthoDB" id="1191041at2759"/>